<dbReference type="Proteomes" id="UP000565441">
    <property type="component" value="Unassembled WGS sequence"/>
</dbReference>
<dbReference type="EMBL" id="JAACJP010000004">
    <property type="protein sequence ID" value="KAF5384818.1"/>
    <property type="molecule type" value="Genomic_DNA"/>
</dbReference>
<evidence type="ECO:0000313" key="6">
    <source>
        <dbReference type="Proteomes" id="UP000565441"/>
    </source>
</evidence>
<protein>
    <recommendedName>
        <fullName evidence="4">Mug135-like C-terminal domain-containing protein</fullName>
    </recommendedName>
</protein>
<proteinExistence type="inferred from homology"/>
<comment type="caution">
    <text evidence="5">The sequence shown here is derived from an EMBL/GenBank/DDBJ whole genome shotgun (WGS) entry which is preliminary data.</text>
</comment>
<dbReference type="InterPro" id="IPR013902">
    <property type="entry name" value="Mug135-like_C"/>
</dbReference>
<feature type="region of interest" description="Disordered" evidence="3">
    <location>
        <begin position="189"/>
        <end position="211"/>
    </location>
</feature>
<name>A0A8H5M8J3_9AGAR</name>
<dbReference type="AlphaFoldDB" id="A0A8H5M8J3"/>
<keyword evidence="2" id="KW-0175">Coiled coil</keyword>
<evidence type="ECO:0000256" key="1">
    <source>
        <dbReference type="ARBA" id="ARBA00005788"/>
    </source>
</evidence>
<dbReference type="OrthoDB" id="10523242at2759"/>
<reference evidence="5 6" key="1">
    <citation type="journal article" date="2020" name="ISME J.">
        <title>Uncovering the hidden diversity of litter-decomposition mechanisms in mushroom-forming fungi.</title>
        <authorList>
            <person name="Floudas D."/>
            <person name="Bentzer J."/>
            <person name="Ahren D."/>
            <person name="Johansson T."/>
            <person name="Persson P."/>
            <person name="Tunlid A."/>
        </authorList>
    </citation>
    <scope>NUCLEOTIDE SEQUENCE [LARGE SCALE GENOMIC DNA]</scope>
    <source>
        <strain evidence="5 6">CBS 661.87</strain>
    </source>
</reference>
<evidence type="ECO:0000256" key="3">
    <source>
        <dbReference type="SAM" id="MobiDB-lite"/>
    </source>
</evidence>
<evidence type="ECO:0000313" key="5">
    <source>
        <dbReference type="EMBL" id="KAF5384818.1"/>
    </source>
</evidence>
<evidence type="ECO:0000259" key="4">
    <source>
        <dbReference type="Pfam" id="PF08593"/>
    </source>
</evidence>
<keyword evidence="6" id="KW-1185">Reference proteome</keyword>
<evidence type="ECO:0000256" key="2">
    <source>
        <dbReference type="SAM" id="Coils"/>
    </source>
</evidence>
<organism evidence="5 6">
    <name type="scientific">Tricholomella constricta</name>
    <dbReference type="NCBI Taxonomy" id="117010"/>
    <lineage>
        <taxon>Eukaryota</taxon>
        <taxon>Fungi</taxon>
        <taxon>Dikarya</taxon>
        <taxon>Basidiomycota</taxon>
        <taxon>Agaricomycotina</taxon>
        <taxon>Agaricomycetes</taxon>
        <taxon>Agaricomycetidae</taxon>
        <taxon>Agaricales</taxon>
        <taxon>Tricholomatineae</taxon>
        <taxon>Lyophyllaceae</taxon>
        <taxon>Tricholomella</taxon>
    </lineage>
</organism>
<sequence length="256" mass="28439">MTIAGLPNPSHPCGHDLLQWFPSDGVHLPATADQIAWATLYKTRVLTFLSTTPNTPYNRVHDIIHEAIRFENDIRAVPPFEPGDKSTEEEQDVADVVTLPPGAPAWAYALAHGINKMNRNITAEVMDLGEKLDSVEEKLEALDEKMEDITDGVNYIETELGEAFDAERFEDAVRRQVALMRNMAVTGQGGSSLVPVPNDDGNHHPSNEKDITSKAHIDALSSDQVTKWLRHYGVRISSSDTLEKSKRELRVQLGCF</sequence>
<dbReference type="Pfam" id="PF08593">
    <property type="entry name" value="Mug135_C"/>
    <property type="match status" value="1"/>
</dbReference>
<gene>
    <name evidence="5" type="ORF">D9615_000968</name>
</gene>
<feature type="domain" description="Mug135-like C-terminal" evidence="4">
    <location>
        <begin position="187"/>
        <end position="255"/>
    </location>
</feature>
<comment type="similarity">
    <text evidence="1">Belongs to the UPF0612 family.</text>
</comment>
<accession>A0A8H5M8J3</accession>
<feature type="coiled-coil region" evidence="2">
    <location>
        <begin position="118"/>
        <end position="152"/>
    </location>
</feature>
<feature type="compositionally biased region" description="Basic and acidic residues" evidence="3">
    <location>
        <begin position="200"/>
        <end position="211"/>
    </location>
</feature>